<feature type="transmembrane region" description="Helical" evidence="1">
    <location>
        <begin position="7"/>
        <end position="32"/>
    </location>
</feature>
<evidence type="ECO:0000313" key="2">
    <source>
        <dbReference type="EMBL" id="MDQ6599635.1"/>
    </source>
</evidence>
<dbReference type="RefSeq" id="WP_133335616.1">
    <property type="nucleotide sequence ID" value="NZ_JAVGVR010000001.1"/>
</dbReference>
<sequence length="112" mass="12948">MSRKNRGFFLLELLLSLSAWFMMCLFFMPIIIELNSQSKKLQIEKMARQLVYQELEAKIIEGKLDTNYSVLKDGIEYKISWKDTAFSGAKEVCVNVEETAVHSKTEICGMQE</sequence>
<evidence type="ECO:0000313" key="3">
    <source>
        <dbReference type="EMBL" id="TDK60097.1"/>
    </source>
</evidence>
<dbReference type="Proteomes" id="UP001178888">
    <property type="component" value="Unassembled WGS sequence"/>
</dbReference>
<evidence type="ECO:0000313" key="4">
    <source>
        <dbReference type="Proteomes" id="UP000295132"/>
    </source>
</evidence>
<accession>A0A4R5VPE6</accession>
<dbReference type="EMBL" id="JAVGVR010000001">
    <property type="protein sequence ID" value="MDQ6599635.1"/>
    <property type="molecule type" value="Genomic_DNA"/>
</dbReference>
<keyword evidence="1" id="KW-0812">Transmembrane</keyword>
<evidence type="ECO:0000313" key="5">
    <source>
        <dbReference type="Proteomes" id="UP001178888"/>
    </source>
</evidence>
<name>A0A4R5VPE6_9BACI</name>
<dbReference type="EMBL" id="SMYO01000007">
    <property type="protein sequence ID" value="TDK60097.1"/>
    <property type="molecule type" value="Genomic_DNA"/>
</dbReference>
<dbReference type="NCBIfam" id="NF041013">
    <property type="entry name" value="T4P_ComGE"/>
    <property type="match status" value="1"/>
</dbReference>
<evidence type="ECO:0000256" key="1">
    <source>
        <dbReference type="SAM" id="Phobius"/>
    </source>
</evidence>
<dbReference type="AlphaFoldDB" id="A0A4R5VPE6"/>
<protein>
    <submittedName>
        <fullName evidence="2">Competence type IV pilus minor pilin ComGE</fullName>
    </submittedName>
</protein>
<keyword evidence="1" id="KW-1133">Transmembrane helix</keyword>
<organism evidence="3 4">
    <name type="scientific">Bacillus salipaludis</name>
    <dbReference type="NCBI Taxonomy" id="2547811"/>
    <lineage>
        <taxon>Bacteria</taxon>
        <taxon>Bacillati</taxon>
        <taxon>Bacillota</taxon>
        <taxon>Bacilli</taxon>
        <taxon>Bacillales</taxon>
        <taxon>Bacillaceae</taxon>
        <taxon>Bacillus</taxon>
    </lineage>
</organism>
<dbReference type="Proteomes" id="UP000295132">
    <property type="component" value="Unassembled WGS sequence"/>
</dbReference>
<dbReference type="InterPro" id="IPR053468">
    <property type="entry name" value="ComGE-like"/>
</dbReference>
<gene>
    <name evidence="2" type="primary">comGE</name>
    <name evidence="3" type="ORF">E2K98_15400</name>
    <name evidence="2" type="ORF">RCG21_25400</name>
</gene>
<reference evidence="3 4" key="1">
    <citation type="submission" date="2019-03" db="EMBL/GenBank/DDBJ databases">
        <title>Bacillus niacini sp. nov. a Nicotinate-Metabolizing Mesophile Isolated from Soil.</title>
        <authorList>
            <person name="Zhang G."/>
        </authorList>
    </citation>
    <scope>NUCLEOTIDE SEQUENCE [LARGE SCALE GENOMIC DNA]</scope>
    <source>
        <strain evidence="3 4">WN066</strain>
    </source>
</reference>
<reference evidence="2" key="2">
    <citation type="submission" date="2023-08" db="EMBL/GenBank/DDBJ databases">
        <title>Nitrogen cycling bacteria in agricultural field soils.</title>
        <authorList>
            <person name="Jang J."/>
        </authorList>
    </citation>
    <scope>NUCLEOTIDE SEQUENCE</scope>
    <source>
        <strain evidence="2">PS3-36</strain>
    </source>
</reference>
<keyword evidence="5" id="KW-1185">Reference proteome</keyword>
<keyword evidence="1" id="KW-0472">Membrane</keyword>
<comment type="caution">
    <text evidence="3">The sequence shown here is derived from an EMBL/GenBank/DDBJ whole genome shotgun (WGS) entry which is preliminary data.</text>
</comment>
<proteinExistence type="predicted"/>